<proteinExistence type="predicted"/>
<keyword evidence="1" id="KW-0648">Protein biosynthesis</keyword>
<organism evidence="1 2">
    <name type="scientific">Saguinus oedipus</name>
    <name type="common">Cotton-top tamarin</name>
    <name type="synonym">Oedipomidas oedipus</name>
    <dbReference type="NCBI Taxonomy" id="9490"/>
    <lineage>
        <taxon>Eukaryota</taxon>
        <taxon>Metazoa</taxon>
        <taxon>Chordata</taxon>
        <taxon>Craniata</taxon>
        <taxon>Vertebrata</taxon>
        <taxon>Euteleostomi</taxon>
        <taxon>Mammalia</taxon>
        <taxon>Eutheria</taxon>
        <taxon>Euarchontoglires</taxon>
        <taxon>Primates</taxon>
        <taxon>Haplorrhini</taxon>
        <taxon>Platyrrhini</taxon>
        <taxon>Cebidae</taxon>
        <taxon>Callitrichinae</taxon>
        <taxon>Saguinus</taxon>
    </lineage>
</organism>
<dbReference type="EMBL" id="JASSZA010000023">
    <property type="protein sequence ID" value="KAK2083578.1"/>
    <property type="molecule type" value="Genomic_DNA"/>
</dbReference>
<dbReference type="InterPro" id="IPR009000">
    <property type="entry name" value="Transl_B-barrel_sf"/>
</dbReference>
<dbReference type="Proteomes" id="UP001266305">
    <property type="component" value="Unassembled WGS sequence"/>
</dbReference>
<keyword evidence="1" id="KW-0251">Elongation factor</keyword>
<dbReference type="PANTHER" id="PTHR44830">
    <property type="entry name" value="ELONGATION FACTOR 1 ALPHA"/>
    <property type="match status" value="1"/>
</dbReference>
<dbReference type="Gene3D" id="2.40.30.10">
    <property type="entry name" value="Translation factors"/>
    <property type="match status" value="1"/>
</dbReference>
<sequence>MLLETLDHILPPTHSTDKPFLLPLQNVYRIGDMVTVPGGQMEAGVRNPGLVVIFAPVNVTTEVKSAEMYHEALSEALSGDNLDFT</sequence>
<dbReference type="PANTHER" id="PTHR44830:SF1">
    <property type="entry name" value="TR-TYPE G DOMAIN-CONTAINING PROTEIN"/>
    <property type="match status" value="1"/>
</dbReference>
<accession>A0ABQ9TFQ2</accession>
<keyword evidence="2" id="KW-1185">Reference proteome</keyword>
<evidence type="ECO:0000313" key="1">
    <source>
        <dbReference type="EMBL" id="KAK2083578.1"/>
    </source>
</evidence>
<dbReference type="SUPFAM" id="SSF50447">
    <property type="entry name" value="Translation proteins"/>
    <property type="match status" value="1"/>
</dbReference>
<evidence type="ECO:0000313" key="2">
    <source>
        <dbReference type="Proteomes" id="UP001266305"/>
    </source>
</evidence>
<protein>
    <submittedName>
        <fullName evidence="1">Elongation factor 1-alpha 1</fullName>
    </submittedName>
</protein>
<reference evidence="1 2" key="1">
    <citation type="submission" date="2023-05" db="EMBL/GenBank/DDBJ databases">
        <title>B98-5 Cell Line De Novo Hybrid Assembly: An Optical Mapping Approach.</title>
        <authorList>
            <person name="Kananen K."/>
            <person name="Auerbach J.A."/>
            <person name="Kautto E."/>
            <person name="Blachly J.S."/>
        </authorList>
    </citation>
    <scope>NUCLEOTIDE SEQUENCE [LARGE SCALE GENOMIC DNA]</scope>
    <source>
        <strain evidence="1">B95-8</strain>
        <tissue evidence="1">Cell line</tissue>
    </source>
</reference>
<feature type="non-terminal residue" evidence="1">
    <location>
        <position position="85"/>
    </location>
</feature>
<comment type="caution">
    <text evidence="1">The sequence shown here is derived from an EMBL/GenBank/DDBJ whole genome shotgun (WGS) entry which is preliminary data.</text>
</comment>
<gene>
    <name evidence="1" type="primary">EEF1A1_48</name>
    <name evidence="1" type="ORF">P7K49_038814</name>
</gene>
<dbReference type="GO" id="GO:0003746">
    <property type="term" value="F:translation elongation factor activity"/>
    <property type="evidence" value="ECO:0007669"/>
    <property type="project" value="UniProtKB-KW"/>
</dbReference>
<name>A0ABQ9TFQ2_SAGOE</name>